<evidence type="ECO:0000313" key="4">
    <source>
        <dbReference type="Proteomes" id="UP001065549"/>
    </source>
</evidence>
<name>A0A9J6QXP6_9FIRM</name>
<dbReference type="Proteomes" id="UP001065549">
    <property type="component" value="Unassembled WGS sequence"/>
</dbReference>
<sequence length="76" mass="9059">MAKKKKKVRNKARDVFTDYYETNKQYAKENRERQQQEGKATGRESWKWHNLSSTEKTYIVVIALGLIGIFVKYVIF</sequence>
<proteinExistence type="predicted"/>
<keyword evidence="4" id="KW-1185">Reference proteome</keyword>
<protein>
    <submittedName>
        <fullName evidence="3">Uncharacterized protein</fullName>
    </submittedName>
</protein>
<keyword evidence="2" id="KW-0472">Membrane</keyword>
<gene>
    <name evidence="3" type="ORF">OBO34_18215</name>
</gene>
<feature type="region of interest" description="Disordered" evidence="1">
    <location>
        <begin position="26"/>
        <end position="46"/>
    </location>
</feature>
<evidence type="ECO:0000256" key="2">
    <source>
        <dbReference type="SAM" id="Phobius"/>
    </source>
</evidence>
<evidence type="ECO:0000256" key="1">
    <source>
        <dbReference type="SAM" id="MobiDB-lite"/>
    </source>
</evidence>
<accession>A0A9J6QXP6</accession>
<keyword evidence="2" id="KW-1133">Transmembrane helix</keyword>
<reference evidence="3" key="1">
    <citation type="submission" date="2022-09" db="EMBL/GenBank/DDBJ databases">
        <title>Culturomic study of gut microbiota in children with autism spectrum disorder.</title>
        <authorList>
            <person name="Efimov B.A."/>
            <person name="Chaplin A.V."/>
            <person name="Sokolova S.R."/>
            <person name="Pikina A.P."/>
            <person name="Korzhanova M."/>
            <person name="Belova V."/>
            <person name="Korostin D."/>
        </authorList>
    </citation>
    <scope>NUCLEOTIDE SEQUENCE</scope>
    <source>
        <strain evidence="3">ASD5510</strain>
    </source>
</reference>
<dbReference type="EMBL" id="JAOSHN010000008">
    <property type="protein sequence ID" value="MCU7380270.1"/>
    <property type="molecule type" value="Genomic_DNA"/>
</dbReference>
<dbReference type="AlphaFoldDB" id="A0A9J6QXP6"/>
<evidence type="ECO:0000313" key="3">
    <source>
        <dbReference type="EMBL" id="MCU7380270.1"/>
    </source>
</evidence>
<dbReference type="RefSeq" id="WP_148399001.1">
    <property type="nucleotide sequence ID" value="NZ_JAJAGH010000011.1"/>
</dbReference>
<feature type="transmembrane region" description="Helical" evidence="2">
    <location>
        <begin position="57"/>
        <end position="75"/>
    </location>
</feature>
<keyword evidence="2" id="KW-0812">Transmembrane</keyword>
<comment type="caution">
    <text evidence="3">The sequence shown here is derived from an EMBL/GenBank/DDBJ whole genome shotgun (WGS) entry which is preliminary data.</text>
</comment>
<organism evidence="3 4">
    <name type="scientific">Hominibacterium faecale</name>
    <dbReference type="NCBI Taxonomy" id="2839743"/>
    <lineage>
        <taxon>Bacteria</taxon>
        <taxon>Bacillati</taxon>
        <taxon>Bacillota</taxon>
        <taxon>Clostridia</taxon>
        <taxon>Peptostreptococcales</taxon>
        <taxon>Anaerovoracaceae</taxon>
        <taxon>Hominibacterium</taxon>
    </lineage>
</organism>